<dbReference type="PANTHER" id="PTHR40050:SF1">
    <property type="entry name" value="INNER SPORE COAT PROTEIN H"/>
    <property type="match status" value="1"/>
</dbReference>
<feature type="region of interest" description="Disordered" evidence="1">
    <location>
        <begin position="419"/>
        <end position="474"/>
    </location>
</feature>
<gene>
    <name evidence="3" type="ORF">QOZ84_02745</name>
</gene>
<keyword evidence="4" id="KW-1185">Reference proteome</keyword>
<feature type="transmembrane region" description="Helical" evidence="2">
    <location>
        <begin position="7"/>
        <end position="26"/>
    </location>
</feature>
<dbReference type="Proteomes" id="UP001301012">
    <property type="component" value="Unassembled WGS sequence"/>
</dbReference>
<dbReference type="Pfam" id="PF08757">
    <property type="entry name" value="CotH"/>
    <property type="match status" value="1"/>
</dbReference>
<feature type="transmembrane region" description="Helical" evidence="2">
    <location>
        <begin position="572"/>
        <end position="592"/>
    </location>
</feature>
<dbReference type="RefSeq" id="WP_284131433.1">
    <property type="nucleotide sequence ID" value="NZ_JASKYM010000001.1"/>
</dbReference>
<feature type="compositionally biased region" description="Basic and acidic residues" evidence="1">
    <location>
        <begin position="453"/>
        <end position="463"/>
    </location>
</feature>
<dbReference type="InterPro" id="IPR014867">
    <property type="entry name" value="Spore_coat_CotH_CotH2/3/7"/>
</dbReference>
<dbReference type="EMBL" id="JASKYM010000001">
    <property type="protein sequence ID" value="MDK2562454.1"/>
    <property type="molecule type" value="Genomic_DNA"/>
</dbReference>
<feature type="compositionally biased region" description="Polar residues" evidence="1">
    <location>
        <begin position="426"/>
        <end position="439"/>
    </location>
</feature>
<feature type="compositionally biased region" description="Basic and acidic residues" evidence="1">
    <location>
        <begin position="542"/>
        <end position="561"/>
    </location>
</feature>
<feature type="region of interest" description="Disordered" evidence="1">
    <location>
        <begin position="488"/>
        <end position="564"/>
    </location>
</feature>
<organism evidence="3 4">
    <name type="scientific">Romboutsia sedimentorum</name>
    <dbReference type="NCBI Taxonomy" id="1368474"/>
    <lineage>
        <taxon>Bacteria</taxon>
        <taxon>Bacillati</taxon>
        <taxon>Bacillota</taxon>
        <taxon>Clostridia</taxon>
        <taxon>Peptostreptococcales</taxon>
        <taxon>Peptostreptococcaceae</taxon>
        <taxon>Romboutsia</taxon>
    </lineage>
</organism>
<protein>
    <submittedName>
        <fullName evidence="3">CotH kinase family protein</fullName>
    </submittedName>
</protein>
<evidence type="ECO:0000313" key="4">
    <source>
        <dbReference type="Proteomes" id="UP001301012"/>
    </source>
</evidence>
<evidence type="ECO:0000256" key="1">
    <source>
        <dbReference type="SAM" id="MobiDB-lite"/>
    </source>
</evidence>
<keyword evidence="3" id="KW-0418">Kinase</keyword>
<comment type="caution">
    <text evidence="3">The sequence shown here is derived from an EMBL/GenBank/DDBJ whole genome shotgun (WGS) entry which is preliminary data.</text>
</comment>
<evidence type="ECO:0000313" key="3">
    <source>
        <dbReference type="EMBL" id="MDK2562454.1"/>
    </source>
</evidence>
<evidence type="ECO:0000256" key="2">
    <source>
        <dbReference type="SAM" id="Phobius"/>
    </source>
</evidence>
<dbReference type="PANTHER" id="PTHR40050">
    <property type="entry name" value="INNER SPORE COAT PROTEIN H"/>
    <property type="match status" value="1"/>
</dbReference>
<proteinExistence type="predicted"/>
<keyword evidence="3" id="KW-0808">Transferase</keyword>
<dbReference type="GO" id="GO:0016301">
    <property type="term" value="F:kinase activity"/>
    <property type="evidence" value="ECO:0007669"/>
    <property type="project" value="UniProtKB-KW"/>
</dbReference>
<keyword evidence="2" id="KW-1133">Transmembrane helix</keyword>
<keyword evidence="2" id="KW-0472">Membrane</keyword>
<accession>A0ABT7E6A0</accession>
<sequence length="602" mass="68260">MKNKKFIALTLLMITFLIGVIYIYSISGSKGVDVHSDKYIEKYLNRDKVMDVNIEIDEKELEEMFANAQSEESKMASVTIDGDTYKNIAVRPKGNSSLKSVASSSTKNKENSSESKNSSTQTKGEDRFSLKIDFDEYVSGQTMEGLTQLNLNNNYSDPSYMREFISYSICEDMGLKTPEMAYAKVSINGKYHGLYLAVESILEPFIENNFETISGDLYKSTGAQGGSLKYNGDDFKNYSSMEVKSDRKNADYTKFTNMLKALESGKDIEKYLDVDSALKYIALNTALLNLDSYQGSFAHNYYLYEENGKFTVIPWDLNMAFGGFNGGKGSGQLIYIDEPTTGNVEDRPLVSNLLSNEKYKEKYHKYLNEIVEKYLDSDYLTTMTNQLHSLIATYVKEDPTAFYTYKEFETNIKSQIADTSEGMGNKQASNIKTQDNNTKIQDKQNNLQNKENNNQKENKEAKDNMPMGKNLPGILDLSQTMSKTIKDQLSGVVSSTKDKNETQNNKEQDQMPQDMEKPQGMENMPQPPQGMDMEKPNINQDGEFKPNDQNVKRENQGEHMMSKKGNTDYSKYIISLVAIISMSLVIVLVSFFKRRKIIKVKS</sequence>
<feature type="compositionally biased region" description="Basic and acidic residues" evidence="1">
    <location>
        <begin position="496"/>
        <end position="519"/>
    </location>
</feature>
<feature type="compositionally biased region" description="Low complexity" evidence="1">
    <location>
        <begin position="96"/>
        <end position="106"/>
    </location>
</feature>
<feature type="region of interest" description="Disordered" evidence="1">
    <location>
        <begin position="95"/>
        <end position="125"/>
    </location>
</feature>
<name>A0ABT7E6A0_9FIRM</name>
<reference evidence="3 4" key="1">
    <citation type="submission" date="2023-05" db="EMBL/GenBank/DDBJ databases">
        <title>Rombocin, a short stable natural nisin variant, displays selective antimicrobial activity against Listeria monocytogenes and employs dual mode of action to kill target bacterial strains.</title>
        <authorList>
            <person name="Wambui J."/>
            <person name="Stephan R."/>
            <person name="Kuipers O.P."/>
        </authorList>
    </citation>
    <scope>NUCLEOTIDE SEQUENCE [LARGE SCALE GENOMIC DNA]</scope>
    <source>
        <strain evidence="3 4">RC002</strain>
    </source>
</reference>
<keyword evidence="2" id="KW-0812">Transmembrane</keyword>
<feature type="compositionally biased region" description="Low complexity" evidence="1">
    <location>
        <begin position="443"/>
        <end position="452"/>
    </location>
</feature>